<accession>A0A3P3E009</accession>
<feature type="chain" id="PRO_5018094236" evidence="2">
    <location>
        <begin position="29"/>
        <end position="327"/>
    </location>
</feature>
<dbReference type="PROSITE" id="PS51318">
    <property type="entry name" value="TAT"/>
    <property type="match status" value="1"/>
</dbReference>
<reference evidence="4 5" key="2">
    <citation type="submission" date="2018-12" db="EMBL/GenBank/DDBJ databases">
        <title>The genome sequences of strain 502.</title>
        <authorList>
            <person name="Gao J."/>
            <person name="Sun J."/>
        </authorList>
    </citation>
    <scope>NUCLEOTIDE SEQUENCE [LARGE SCALE GENOMIC DNA]</scope>
    <source>
        <strain evidence="4 5">502</strain>
    </source>
</reference>
<evidence type="ECO:0000313" key="4">
    <source>
        <dbReference type="EMBL" id="RSZ29935.1"/>
    </source>
</evidence>
<keyword evidence="5" id="KW-1185">Reference proteome</keyword>
<evidence type="ECO:0000256" key="2">
    <source>
        <dbReference type="SAM" id="SignalP"/>
    </source>
</evidence>
<dbReference type="Gene3D" id="3.40.190.10">
    <property type="entry name" value="Periplasmic binding protein-like II"/>
    <property type="match status" value="1"/>
</dbReference>
<dbReference type="Pfam" id="PF03401">
    <property type="entry name" value="TctC"/>
    <property type="match status" value="1"/>
</dbReference>
<dbReference type="SUPFAM" id="SSF53850">
    <property type="entry name" value="Periplasmic binding protein-like II"/>
    <property type="match status" value="1"/>
</dbReference>
<dbReference type="PANTHER" id="PTHR42928">
    <property type="entry name" value="TRICARBOXYLATE-BINDING PROTEIN"/>
    <property type="match status" value="1"/>
</dbReference>
<dbReference type="EMBL" id="RXFQ01000022">
    <property type="protein sequence ID" value="RSZ29935.1"/>
    <property type="molecule type" value="Genomic_DNA"/>
</dbReference>
<dbReference type="CDD" id="cd13578">
    <property type="entry name" value="PBP2_Bug27"/>
    <property type="match status" value="1"/>
</dbReference>
<gene>
    <name evidence="3" type="ORF">EH244_31860</name>
    <name evidence="4" type="ORF">EJO66_27610</name>
</gene>
<evidence type="ECO:0000313" key="3">
    <source>
        <dbReference type="EMBL" id="RRH79544.1"/>
    </source>
</evidence>
<dbReference type="Proteomes" id="UP000271590">
    <property type="component" value="Unassembled WGS sequence"/>
</dbReference>
<protein>
    <submittedName>
        <fullName evidence="3">Tripartite tricarboxylate transporter substrate binding protein</fullName>
    </submittedName>
</protein>
<dbReference type="EMBL" id="RQXU01000050">
    <property type="protein sequence ID" value="RRH79544.1"/>
    <property type="molecule type" value="Genomic_DNA"/>
</dbReference>
<proteinExistence type="inferred from homology"/>
<dbReference type="PANTHER" id="PTHR42928:SF5">
    <property type="entry name" value="BLR1237 PROTEIN"/>
    <property type="match status" value="1"/>
</dbReference>
<dbReference type="InterPro" id="IPR006311">
    <property type="entry name" value="TAT_signal"/>
</dbReference>
<reference evidence="3 6" key="1">
    <citation type="submission" date="2018-11" db="EMBL/GenBank/DDBJ databases">
        <title>The genome of Variovorax sp T529.</title>
        <authorList>
            <person name="Gao J."/>
        </authorList>
    </citation>
    <scope>NUCLEOTIDE SEQUENCE [LARGE SCALE GENOMIC DNA]</scope>
    <source>
        <strain evidence="3 6">T529</strain>
    </source>
</reference>
<evidence type="ECO:0000256" key="1">
    <source>
        <dbReference type="ARBA" id="ARBA00006987"/>
    </source>
</evidence>
<dbReference type="InterPro" id="IPR005064">
    <property type="entry name" value="BUG"/>
</dbReference>
<comment type="caution">
    <text evidence="3">The sequence shown here is derived from an EMBL/GenBank/DDBJ whole genome shotgun (WGS) entry which is preliminary data.</text>
</comment>
<evidence type="ECO:0000313" key="6">
    <source>
        <dbReference type="Proteomes" id="UP000271590"/>
    </source>
</evidence>
<dbReference type="AlphaFoldDB" id="A0A3P3E009"/>
<dbReference type="Proteomes" id="UP000271137">
    <property type="component" value="Unassembled WGS sequence"/>
</dbReference>
<keyword evidence="2" id="KW-0732">Signal</keyword>
<dbReference type="InterPro" id="IPR042100">
    <property type="entry name" value="Bug_dom1"/>
</dbReference>
<feature type="signal peptide" evidence="2">
    <location>
        <begin position="1"/>
        <end position="28"/>
    </location>
</feature>
<sequence>MHNRRSLIRGGAALSLVASLGVGRLALADTKAAVRLIVPYPPGAATDTLGRLMAQALEPAVAAPVIVDNRGGAGTQIGTRAVATAAPDGGTLGFVDTAFVINPGLFGSALPYDTEKDFAPISLMASAPLVLIVHRTVPAATLKEFVALSKAKPGSFNYGSAGVGSAPHLAGEQLRAAAAIDINHVPYRGGGTVLNDLLAGHVQFGFTTVPTMIDHIRAGTVRALAVTAAQRATQLPDTPTMQEAGLPSVDATPIFGLIGPAKLTPDIVSRLSSTAAQAVRAGPLHQKLIELGFVPVGSTAEEFRTRIRREIEKWAAVVKAGNIKPNA</sequence>
<comment type="similarity">
    <text evidence="1">Belongs to the UPF0065 (bug) family.</text>
</comment>
<name>A0A3P3E009_9BURK</name>
<organism evidence="3 6">
    <name type="scientific">Variovorax beijingensis</name>
    <dbReference type="NCBI Taxonomy" id="2496117"/>
    <lineage>
        <taxon>Bacteria</taxon>
        <taxon>Pseudomonadati</taxon>
        <taxon>Pseudomonadota</taxon>
        <taxon>Betaproteobacteria</taxon>
        <taxon>Burkholderiales</taxon>
        <taxon>Comamonadaceae</taxon>
        <taxon>Variovorax</taxon>
    </lineage>
</organism>
<evidence type="ECO:0000313" key="5">
    <source>
        <dbReference type="Proteomes" id="UP000271137"/>
    </source>
</evidence>
<dbReference type="Gene3D" id="3.40.190.150">
    <property type="entry name" value="Bordetella uptake gene, domain 1"/>
    <property type="match status" value="1"/>
</dbReference>
<dbReference type="PIRSF" id="PIRSF017082">
    <property type="entry name" value="YflP"/>
    <property type="match status" value="1"/>
</dbReference>